<reference evidence="15 16" key="1">
    <citation type="submission" date="2019-11" db="EMBL/GenBank/DDBJ databases">
        <authorList>
            <person name="Holert J."/>
        </authorList>
    </citation>
    <scope>NUCLEOTIDE SEQUENCE [LARGE SCALE GENOMIC DNA]</scope>
    <source>
        <strain evidence="15">SB11_3</strain>
    </source>
</reference>
<comment type="similarity">
    <text evidence="3 13">Belongs to the ABC-3 integral membrane protein family.</text>
</comment>
<feature type="transmembrane region" description="Helical" evidence="14">
    <location>
        <begin position="239"/>
        <end position="257"/>
    </location>
</feature>
<feature type="transmembrane region" description="Helical" evidence="14">
    <location>
        <begin position="210"/>
        <end position="233"/>
    </location>
</feature>
<evidence type="ECO:0000256" key="12">
    <source>
        <dbReference type="ARBA" id="ARBA00040080"/>
    </source>
</evidence>
<keyword evidence="7" id="KW-0862">Zinc</keyword>
<evidence type="ECO:0000256" key="9">
    <source>
        <dbReference type="ARBA" id="ARBA00022989"/>
    </source>
</evidence>
<feature type="transmembrane region" description="Helical" evidence="14">
    <location>
        <begin position="87"/>
        <end position="107"/>
    </location>
</feature>
<dbReference type="Pfam" id="PF00950">
    <property type="entry name" value="ABC-3"/>
    <property type="match status" value="1"/>
</dbReference>
<evidence type="ECO:0000256" key="3">
    <source>
        <dbReference type="ARBA" id="ARBA00008034"/>
    </source>
</evidence>
<evidence type="ECO:0000256" key="4">
    <source>
        <dbReference type="ARBA" id="ARBA00022448"/>
    </source>
</evidence>
<dbReference type="SUPFAM" id="SSF81345">
    <property type="entry name" value="ABC transporter involved in vitamin B12 uptake, BtuC"/>
    <property type="match status" value="1"/>
</dbReference>
<evidence type="ECO:0000313" key="15">
    <source>
        <dbReference type="EMBL" id="CAA0116389.1"/>
    </source>
</evidence>
<dbReference type="GO" id="GO:0010043">
    <property type="term" value="P:response to zinc ion"/>
    <property type="evidence" value="ECO:0007669"/>
    <property type="project" value="TreeGrafter"/>
</dbReference>
<protein>
    <recommendedName>
        <fullName evidence="12">High-affinity zinc uptake system membrane protein ZnuB</fullName>
    </recommendedName>
</protein>
<comment type="subcellular location">
    <subcellularLocation>
        <location evidence="2 13">Cell membrane</location>
        <topology evidence="2 13">Multi-pass membrane protein</topology>
    </subcellularLocation>
</comment>
<gene>
    <name evidence="15" type="primary">znuB</name>
    <name evidence="15" type="ORF">OPDIPICF_01846</name>
</gene>
<comment type="function">
    <text evidence="1">Involved in the high-affinity zinc uptake transport system.</text>
</comment>
<keyword evidence="11 14" id="KW-0472">Membrane</keyword>
<evidence type="ECO:0000256" key="11">
    <source>
        <dbReference type="ARBA" id="ARBA00023136"/>
    </source>
</evidence>
<dbReference type="OrthoDB" id="9783937at2"/>
<sequence length="262" mass="27327">MIIELLLPSILAGLSIAAAGGVLGCFVVWRRLAFFGDTLAHSAILGISLALLAKVDPLIGLLGFGSVVALVMARFERRLKISSDTLLAIIAQTSLAAGMLVLPLTGTNINIEAVLFGDILAVAWSDVIVTGVIALTIIALIAGLWRPLVTLSIDEELAATEGVPTERLKMLTFLMLVSLVAIAVQLVGVLLVSALLLIPAACSRTLAPTPLTMVILAPFIGMLAVLIGLALSFYANTSAGPSIVLTASIFWLLANLLQKLRG</sequence>
<evidence type="ECO:0000256" key="1">
    <source>
        <dbReference type="ARBA" id="ARBA00002313"/>
    </source>
</evidence>
<evidence type="ECO:0000313" key="16">
    <source>
        <dbReference type="Proteomes" id="UP000441399"/>
    </source>
</evidence>
<evidence type="ECO:0000256" key="14">
    <source>
        <dbReference type="SAM" id="Phobius"/>
    </source>
</evidence>
<keyword evidence="9 14" id="KW-1133">Transmembrane helix</keyword>
<keyword evidence="6 13" id="KW-0812">Transmembrane</keyword>
<dbReference type="InterPro" id="IPR037294">
    <property type="entry name" value="ABC_BtuC-like"/>
</dbReference>
<dbReference type="PANTHER" id="PTHR30477:SF23">
    <property type="entry name" value="HIGH-AFFINITY ZINC UPTAKE SYSTEM MEMBRANE PROTEIN ZNUB"/>
    <property type="match status" value="1"/>
</dbReference>
<dbReference type="InterPro" id="IPR001626">
    <property type="entry name" value="ABC_TroCD"/>
</dbReference>
<dbReference type="AlphaFoldDB" id="A0A5S9QEW5"/>
<keyword evidence="4 13" id="KW-0813">Transport</keyword>
<organism evidence="15 16">
    <name type="scientific">BD1-7 clade bacterium</name>
    <dbReference type="NCBI Taxonomy" id="2029982"/>
    <lineage>
        <taxon>Bacteria</taxon>
        <taxon>Pseudomonadati</taxon>
        <taxon>Pseudomonadota</taxon>
        <taxon>Gammaproteobacteria</taxon>
        <taxon>Cellvibrionales</taxon>
        <taxon>Spongiibacteraceae</taxon>
        <taxon>BD1-7 clade</taxon>
    </lineage>
</organism>
<dbReference type="PANTHER" id="PTHR30477">
    <property type="entry name" value="ABC-TRANSPORTER METAL-BINDING PROTEIN"/>
    <property type="match status" value="1"/>
</dbReference>
<keyword evidence="8" id="KW-0864">Zinc transport</keyword>
<evidence type="ECO:0000256" key="8">
    <source>
        <dbReference type="ARBA" id="ARBA00022906"/>
    </source>
</evidence>
<feature type="transmembrane region" description="Helical" evidence="14">
    <location>
        <begin position="34"/>
        <end position="53"/>
    </location>
</feature>
<dbReference type="Proteomes" id="UP000441399">
    <property type="component" value="Unassembled WGS sequence"/>
</dbReference>
<name>A0A5S9QEW5_9GAMM</name>
<evidence type="ECO:0000256" key="2">
    <source>
        <dbReference type="ARBA" id="ARBA00004651"/>
    </source>
</evidence>
<dbReference type="GO" id="GO:0043190">
    <property type="term" value="C:ATP-binding cassette (ABC) transporter complex"/>
    <property type="evidence" value="ECO:0007669"/>
    <property type="project" value="InterPro"/>
</dbReference>
<accession>A0A5S9QEW5</accession>
<evidence type="ECO:0000256" key="5">
    <source>
        <dbReference type="ARBA" id="ARBA00022475"/>
    </source>
</evidence>
<evidence type="ECO:0000256" key="7">
    <source>
        <dbReference type="ARBA" id="ARBA00022833"/>
    </source>
</evidence>
<proteinExistence type="inferred from homology"/>
<evidence type="ECO:0000256" key="10">
    <source>
        <dbReference type="ARBA" id="ARBA00023065"/>
    </source>
</evidence>
<keyword evidence="10" id="KW-0406">Ion transport</keyword>
<evidence type="ECO:0000256" key="13">
    <source>
        <dbReference type="RuleBase" id="RU003943"/>
    </source>
</evidence>
<dbReference type="EMBL" id="CACSIO010000023">
    <property type="protein sequence ID" value="CAA0116389.1"/>
    <property type="molecule type" value="Genomic_DNA"/>
</dbReference>
<keyword evidence="5" id="KW-1003">Cell membrane</keyword>
<dbReference type="Gene3D" id="1.10.3470.10">
    <property type="entry name" value="ABC transporter involved in vitamin B12 uptake, BtuC"/>
    <property type="match status" value="1"/>
</dbReference>
<feature type="transmembrane region" description="Helical" evidence="14">
    <location>
        <begin position="173"/>
        <end position="198"/>
    </location>
</feature>
<dbReference type="GO" id="GO:0055085">
    <property type="term" value="P:transmembrane transport"/>
    <property type="evidence" value="ECO:0007669"/>
    <property type="project" value="InterPro"/>
</dbReference>
<keyword evidence="16" id="KW-1185">Reference proteome</keyword>
<feature type="transmembrane region" description="Helical" evidence="14">
    <location>
        <begin position="119"/>
        <end position="145"/>
    </location>
</feature>
<evidence type="ECO:0000256" key="6">
    <source>
        <dbReference type="ARBA" id="ARBA00022692"/>
    </source>
</evidence>
<dbReference type="GO" id="GO:0006829">
    <property type="term" value="P:zinc ion transport"/>
    <property type="evidence" value="ECO:0007669"/>
    <property type="project" value="UniProtKB-KW"/>
</dbReference>